<dbReference type="Pfam" id="PF10199">
    <property type="entry name" value="Adaptin_binding"/>
    <property type="match status" value="1"/>
</dbReference>
<dbReference type="Gene3D" id="3.40.50.11960">
    <property type="match status" value="1"/>
</dbReference>
<evidence type="ECO:0008006" key="3">
    <source>
        <dbReference type="Google" id="ProtNLM"/>
    </source>
</evidence>
<evidence type="ECO:0000313" key="2">
    <source>
        <dbReference type="EMBL" id="MBW25474.1"/>
    </source>
</evidence>
<name>A0A2M3ZAC6_9DIPT</name>
<dbReference type="InterPro" id="IPR019341">
    <property type="entry name" value="Alpha/Gamma-adaptin-bd_p34"/>
</dbReference>
<reference evidence="2" key="1">
    <citation type="submission" date="2018-01" db="EMBL/GenBank/DDBJ databases">
        <title>An insight into the sialome of Amazonian anophelines.</title>
        <authorList>
            <person name="Ribeiro J.M."/>
            <person name="Scarpassa V."/>
            <person name="Calvo E."/>
        </authorList>
    </citation>
    <scope>NUCLEOTIDE SEQUENCE</scope>
    <source>
        <tissue evidence="2">Salivary glands</tissue>
    </source>
</reference>
<dbReference type="PANTHER" id="PTHR14659">
    <property type="entry name" value="ALPHA- AND GAMMA-ADAPTIN-BINDING PROTEIN P34"/>
    <property type="match status" value="1"/>
</dbReference>
<dbReference type="EMBL" id="GGFM01004723">
    <property type="protein sequence ID" value="MBW25474.1"/>
    <property type="molecule type" value="Transcribed_RNA"/>
</dbReference>
<proteinExistence type="predicted"/>
<dbReference type="AlphaFoldDB" id="A0A2M3ZAC6"/>
<organism evidence="2">
    <name type="scientific">Anopheles braziliensis</name>
    <dbReference type="NCBI Taxonomy" id="58242"/>
    <lineage>
        <taxon>Eukaryota</taxon>
        <taxon>Metazoa</taxon>
        <taxon>Ecdysozoa</taxon>
        <taxon>Arthropoda</taxon>
        <taxon>Hexapoda</taxon>
        <taxon>Insecta</taxon>
        <taxon>Pterygota</taxon>
        <taxon>Neoptera</taxon>
        <taxon>Endopterygota</taxon>
        <taxon>Diptera</taxon>
        <taxon>Nematocera</taxon>
        <taxon>Culicoidea</taxon>
        <taxon>Culicidae</taxon>
        <taxon>Anophelinae</taxon>
        <taxon>Anopheles</taxon>
    </lineage>
</organism>
<feature type="region of interest" description="Disordered" evidence="1">
    <location>
        <begin position="200"/>
        <end position="220"/>
    </location>
</feature>
<accession>A0A2M3ZAC6</accession>
<evidence type="ECO:0000256" key="1">
    <source>
        <dbReference type="SAM" id="MobiDB-lite"/>
    </source>
</evidence>
<protein>
    <recommendedName>
        <fullName evidence="3">Alpha-and gamma-adaptin-binding protein p34</fullName>
    </recommendedName>
</protein>
<dbReference type="PANTHER" id="PTHR14659:SF1">
    <property type="entry name" value="ALPHA- AND GAMMA-ADAPTIN-BINDING PROTEIN P34"/>
    <property type="match status" value="1"/>
</dbReference>
<sequence>MSEPIVVILSLDEKVKPETIVEKIRKQSNDQNQVVLTDPADTVAYRYHISTKYYETDVLLFPHASPTTDTLSSAILNRTEGLLIYFDAHDRTFLERLPAYGAFVQQQDIDFGILLCTTLPENATEGVTYGEAKQLCTVLDVIELEPAPEDPDDQPSDEAIGVDELIQAMHNHIWSNVQIHRGSRAAAALEALVVGADAAPSSALSDDDAADETVGPTSNEEEERMEAALNGFEKLLTEVRNLHSNATTWSRNERLAYAQELAEMFDNMVEEDD</sequence>